<dbReference type="RefSeq" id="WP_097056159.1">
    <property type="nucleotide sequence ID" value="NZ_OCMF01000002.1"/>
</dbReference>
<evidence type="ECO:0000259" key="3">
    <source>
        <dbReference type="Pfam" id="PF03703"/>
    </source>
</evidence>
<feature type="transmembrane region" description="Helical" evidence="2">
    <location>
        <begin position="244"/>
        <end position="264"/>
    </location>
</feature>
<feature type="transmembrane region" description="Helical" evidence="2">
    <location>
        <begin position="395"/>
        <end position="414"/>
    </location>
</feature>
<dbReference type="AlphaFoldDB" id="A0A285X4V5"/>
<reference evidence="5" key="1">
    <citation type="submission" date="2017-09" db="EMBL/GenBank/DDBJ databases">
        <authorList>
            <person name="Varghese N."/>
            <person name="Submissions S."/>
        </authorList>
    </citation>
    <scope>NUCLEOTIDE SEQUENCE [LARGE SCALE GENOMIC DNA]</scope>
    <source>
        <strain evidence="5">CGMCC 1.12641</strain>
    </source>
</reference>
<feature type="domain" description="YdbS-like PH" evidence="3">
    <location>
        <begin position="74"/>
        <end position="151"/>
    </location>
</feature>
<accession>A0A285X4V5</accession>
<feature type="transmembrane region" description="Helical" evidence="2">
    <location>
        <begin position="12"/>
        <end position="29"/>
    </location>
</feature>
<organism evidence="4 5">
    <name type="scientific">Salinimicrobium sediminis</name>
    <dbReference type="NCBI Taxonomy" id="1343891"/>
    <lineage>
        <taxon>Bacteria</taxon>
        <taxon>Pseudomonadati</taxon>
        <taxon>Bacteroidota</taxon>
        <taxon>Flavobacteriia</taxon>
        <taxon>Flavobacteriales</taxon>
        <taxon>Flavobacteriaceae</taxon>
        <taxon>Salinimicrobium</taxon>
    </lineage>
</organism>
<evidence type="ECO:0000313" key="5">
    <source>
        <dbReference type="Proteomes" id="UP000219193"/>
    </source>
</evidence>
<dbReference type="PANTHER" id="PTHR34473:SF2">
    <property type="entry name" value="UPF0699 TRANSMEMBRANE PROTEIN YDBT"/>
    <property type="match status" value="1"/>
</dbReference>
<gene>
    <name evidence="4" type="ORF">SAMN06296241_1932</name>
</gene>
<evidence type="ECO:0000256" key="2">
    <source>
        <dbReference type="SAM" id="Phobius"/>
    </source>
</evidence>
<dbReference type="Pfam" id="PF03703">
    <property type="entry name" value="bPH_2"/>
    <property type="match status" value="2"/>
</dbReference>
<sequence length="504" mass="58359">MPDFNFSEPQRQSGVGLVLIFATSLYHIGRNLWVVVFYFAFKEVDQRTLFFAGAGLMFLLLLSLAYSIIYFLNFKFHIDQKNEEFVLQKGVFSTDVINIPFRKIQQVNFRRNILQRIIGVYSVVVETAGSQDKEVEIKALSEEKANVLAERLMALAEEERAEAAAESSLDDSELISPDSTKALPQWEHKVSLWTLVKLGLTSNYLRGVGIIVAFYFTLREQFMFNEDLSAQLQEPQVYFSQGKYFFIIFLLLVGMLLTVGEIVVKYFGLHLQKYKDTLQVEMGLRNNTKVNLKASRIQLLQVLTNPIQKKMDLFQVKISLASSENDLEKNQIKVVGLPPHVVEQVKEYFYQSKIRENFRIKPSKYLLFKKISRGLIPLVIISAFLFFYVQLISLSWFLGIASVYIVLLSVYNFFYFKNLQLGISEEFLLRHSGVWIQKEEYLEVFRLQAVSVSQPLWYKKRGLVNLTFHSAGGDIGFPMVKKEEVQPILNYLLYKIEVTEKAWM</sequence>
<keyword evidence="2" id="KW-0472">Membrane</keyword>
<proteinExistence type="predicted"/>
<feature type="transmembrane region" description="Helical" evidence="2">
    <location>
        <begin position="204"/>
        <end position="224"/>
    </location>
</feature>
<keyword evidence="2" id="KW-1133">Transmembrane helix</keyword>
<dbReference type="EMBL" id="OCMF01000002">
    <property type="protein sequence ID" value="SOC80383.1"/>
    <property type="molecule type" value="Genomic_DNA"/>
</dbReference>
<keyword evidence="2" id="KW-0812">Transmembrane</keyword>
<dbReference type="Proteomes" id="UP000219193">
    <property type="component" value="Unassembled WGS sequence"/>
</dbReference>
<keyword evidence="5" id="KW-1185">Reference proteome</keyword>
<feature type="transmembrane region" description="Helical" evidence="2">
    <location>
        <begin position="371"/>
        <end position="389"/>
    </location>
</feature>
<evidence type="ECO:0000313" key="4">
    <source>
        <dbReference type="EMBL" id="SOC80383.1"/>
    </source>
</evidence>
<dbReference type="OrthoDB" id="1049931at2"/>
<keyword evidence="1" id="KW-0175">Coiled coil</keyword>
<dbReference type="InterPro" id="IPR005182">
    <property type="entry name" value="YdbS-like_PH"/>
</dbReference>
<feature type="coiled-coil region" evidence="1">
    <location>
        <begin position="130"/>
        <end position="166"/>
    </location>
</feature>
<feature type="domain" description="YdbS-like PH" evidence="3">
    <location>
        <begin position="419"/>
        <end position="492"/>
    </location>
</feature>
<evidence type="ECO:0000256" key="1">
    <source>
        <dbReference type="SAM" id="Coils"/>
    </source>
</evidence>
<dbReference type="PANTHER" id="PTHR34473">
    <property type="entry name" value="UPF0699 TRANSMEMBRANE PROTEIN YDBS"/>
    <property type="match status" value="1"/>
</dbReference>
<feature type="transmembrane region" description="Helical" evidence="2">
    <location>
        <begin position="49"/>
        <end position="72"/>
    </location>
</feature>
<name>A0A285X4V5_9FLAO</name>
<protein>
    <submittedName>
        <fullName evidence="4">Putative membrane protein</fullName>
    </submittedName>
</protein>